<evidence type="ECO:0000256" key="5">
    <source>
        <dbReference type="ARBA" id="ARBA00023014"/>
    </source>
</evidence>
<evidence type="ECO:0000313" key="9">
    <source>
        <dbReference type="Proteomes" id="UP000176853"/>
    </source>
</evidence>
<evidence type="ECO:0000256" key="4">
    <source>
        <dbReference type="ARBA" id="ARBA00023004"/>
    </source>
</evidence>
<dbReference type="GO" id="GO:0051536">
    <property type="term" value="F:iron-sulfur cluster binding"/>
    <property type="evidence" value="ECO:0007669"/>
    <property type="project" value="UniProtKB-KW"/>
</dbReference>
<protein>
    <recommendedName>
        <fullName evidence="6">Ferredoxin</fullName>
    </recommendedName>
</protein>
<dbReference type="Pfam" id="PF13459">
    <property type="entry name" value="Fer4_15"/>
    <property type="match status" value="1"/>
</dbReference>
<comment type="caution">
    <text evidence="8">The sequence shown here is derived from an EMBL/GenBank/DDBJ whole genome shotgun (WGS) entry which is preliminary data.</text>
</comment>
<evidence type="ECO:0000313" key="8">
    <source>
        <dbReference type="EMBL" id="OGC53705.1"/>
    </source>
</evidence>
<dbReference type="SUPFAM" id="SSF54862">
    <property type="entry name" value="4Fe-4S ferredoxins"/>
    <property type="match status" value="1"/>
</dbReference>
<comment type="function">
    <text evidence="6">Ferredoxins are iron-sulfur proteins that transfer electrons in a wide variety of metabolic reactions.</text>
</comment>
<dbReference type="PANTHER" id="PTHR36923:SF3">
    <property type="entry name" value="FERREDOXIN"/>
    <property type="match status" value="1"/>
</dbReference>
<dbReference type="InterPro" id="IPR051269">
    <property type="entry name" value="Fe-S_cluster_ET"/>
</dbReference>
<proteinExistence type="predicted"/>
<keyword evidence="5 6" id="KW-0411">Iron-sulfur</keyword>
<dbReference type="AlphaFoldDB" id="A0A1F4V915"/>
<dbReference type="Proteomes" id="UP000176853">
    <property type="component" value="Unassembled WGS sequence"/>
</dbReference>
<dbReference type="InterPro" id="IPR001080">
    <property type="entry name" value="3Fe4S_ferredoxin"/>
</dbReference>
<evidence type="ECO:0000256" key="1">
    <source>
        <dbReference type="ARBA" id="ARBA00022448"/>
    </source>
</evidence>
<dbReference type="GO" id="GO:0005506">
    <property type="term" value="F:iron ion binding"/>
    <property type="evidence" value="ECO:0007669"/>
    <property type="project" value="UniProtKB-UniRule"/>
</dbReference>
<name>A0A1F4V915_UNCKA</name>
<sequence>MKVIVDRDLCIGCALCTVLADGVFEMDDDKAKPKRKIGMSRTNNLKAAKEAEKSCPVGAISVAVQ</sequence>
<dbReference type="Gene3D" id="3.30.70.20">
    <property type="match status" value="1"/>
</dbReference>
<gene>
    <name evidence="8" type="ORF">A2709_03410</name>
</gene>
<evidence type="ECO:0000259" key="7">
    <source>
        <dbReference type="PROSITE" id="PS51379"/>
    </source>
</evidence>
<dbReference type="PANTHER" id="PTHR36923">
    <property type="entry name" value="FERREDOXIN"/>
    <property type="match status" value="1"/>
</dbReference>
<accession>A0A1F4V915</accession>
<evidence type="ECO:0000256" key="2">
    <source>
        <dbReference type="ARBA" id="ARBA00022723"/>
    </source>
</evidence>
<organism evidence="8 9">
    <name type="scientific">candidate division WWE3 bacterium RIFCSPHIGHO2_01_FULL_43_9</name>
    <dbReference type="NCBI Taxonomy" id="1802618"/>
    <lineage>
        <taxon>Bacteria</taxon>
        <taxon>Katanobacteria</taxon>
    </lineage>
</organism>
<feature type="domain" description="4Fe-4S ferredoxin-type" evidence="7">
    <location>
        <begin position="1"/>
        <end position="29"/>
    </location>
</feature>
<dbReference type="EMBL" id="MEVB01000003">
    <property type="protein sequence ID" value="OGC53705.1"/>
    <property type="molecule type" value="Genomic_DNA"/>
</dbReference>
<evidence type="ECO:0000256" key="6">
    <source>
        <dbReference type="RuleBase" id="RU368020"/>
    </source>
</evidence>
<evidence type="ECO:0000256" key="3">
    <source>
        <dbReference type="ARBA" id="ARBA00022982"/>
    </source>
</evidence>
<keyword evidence="4 6" id="KW-0408">Iron</keyword>
<dbReference type="PROSITE" id="PS51379">
    <property type="entry name" value="4FE4S_FER_2"/>
    <property type="match status" value="1"/>
</dbReference>
<keyword evidence="2 6" id="KW-0479">Metal-binding</keyword>
<dbReference type="InterPro" id="IPR017896">
    <property type="entry name" value="4Fe4S_Fe-S-bd"/>
</dbReference>
<keyword evidence="3 6" id="KW-0249">Electron transport</keyword>
<keyword evidence="1 6" id="KW-0813">Transport</keyword>
<dbReference type="PRINTS" id="PR00352">
    <property type="entry name" value="3FE4SFRDOXIN"/>
</dbReference>
<reference evidence="8 9" key="1">
    <citation type="journal article" date="2016" name="Nat. Commun.">
        <title>Thousands of microbial genomes shed light on interconnected biogeochemical processes in an aquifer system.</title>
        <authorList>
            <person name="Anantharaman K."/>
            <person name="Brown C.T."/>
            <person name="Hug L.A."/>
            <person name="Sharon I."/>
            <person name="Castelle C.J."/>
            <person name="Probst A.J."/>
            <person name="Thomas B.C."/>
            <person name="Singh A."/>
            <person name="Wilkins M.J."/>
            <person name="Karaoz U."/>
            <person name="Brodie E.L."/>
            <person name="Williams K.H."/>
            <person name="Hubbard S.S."/>
            <person name="Banfield J.F."/>
        </authorList>
    </citation>
    <scope>NUCLEOTIDE SEQUENCE [LARGE SCALE GENOMIC DNA]</scope>
</reference>
<dbReference type="GO" id="GO:0009055">
    <property type="term" value="F:electron transfer activity"/>
    <property type="evidence" value="ECO:0007669"/>
    <property type="project" value="UniProtKB-UniRule"/>
</dbReference>